<organism evidence="1 2">
    <name type="scientific">Ditylenchus destructor</name>
    <dbReference type="NCBI Taxonomy" id="166010"/>
    <lineage>
        <taxon>Eukaryota</taxon>
        <taxon>Metazoa</taxon>
        <taxon>Ecdysozoa</taxon>
        <taxon>Nematoda</taxon>
        <taxon>Chromadorea</taxon>
        <taxon>Rhabditida</taxon>
        <taxon>Tylenchina</taxon>
        <taxon>Tylenchomorpha</taxon>
        <taxon>Sphaerularioidea</taxon>
        <taxon>Anguinidae</taxon>
        <taxon>Anguininae</taxon>
        <taxon>Ditylenchus</taxon>
    </lineage>
</organism>
<sequence length="427" mass="48521">MLEIYCDRNSVKKCTGKLPKDKNAFFDRLKSLDDTCTVIAIYNVYPDAKDLSKETDLGKKLKELKEIFAGILLLKVVLYVDHPRDYIEYLARLPEGQHFSRNDYTSLKDFTGLAAPLIASNNVLDVQITYTILELLQVIKCIEAIWNAKATGALDRKKTLADTISAQLKTMNGYESLDAINGQSTLENMIRAAVYTKFNIAQLVNGESVPANLVKLREYGWNEDVHLVNLHVIYAVAGRRLDPEGLISWDVYATAISSLKRLSDLNINAEATELNRPMLIHNSKRNRQSIQERVLEVYEDYLSTWNKAHLKLNTGKDTALLRAAIRVCLQAKVQHAFDAGQVLEVLRKLAERKVVVDRKEISAKDFLVQELNRDYAQAGLTLRNDRKLFANLRKTLVQNTGLDDKSFRKSLETSLIKLVHDQIVTRR</sequence>
<reference evidence="1" key="1">
    <citation type="submission" date="2022-01" db="EMBL/GenBank/DDBJ databases">
        <title>Genome Sequence Resource for Two Populations of Ditylenchus destructor, the Migratory Endoparasitic Phytonematode.</title>
        <authorList>
            <person name="Zhang H."/>
            <person name="Lin R."/>
            <person name="Xie B."/>
        </authorList>
    </citation>
    <scope>NUCLEOTIDE SEQUENCE</scope>
    <source>
        <strain evidence="1">BazhouSP</strain>
    </source>
</reference>
<evidence type="ECO:0000313" key="2">
    <source>
        <dbReference type="Proteomes" id="UP001201812"/>
    </source>
</evidence>
<accession>A0AAD4N1E4</accession>
<dbReference type="Proteomes" id="UP001201812">
    <property type="component" value="Unassembled WGS sequence"/>
</dbReference>
<evidence type="ECO:0000313" key="1">
    <source>
        <dbReference type="EMBL" id="KAI1709746.1"/>
    </source>
</evidence>
<comment type="caution">
    <text evidence="1">The sequence shown here is derived from an EMBL/GenBank/DDBJ whole genome shotgun (WGS) entry which is preliminary data.</text>
</comment>
<protein>
    <submittedName>
        <fullName evidence="1">Uncharacterized protein</fullName>
    </submittedName>
</protein>
<dbReference type="EMBL" id="JAKKPZ010000029">
    <property type="protein sequence ID" value="KAI1709746.1"/>
    <property type="molecule type" value="Genomic_DNA"/>
</dbReference>
<proteinExistence type="predicted"/>
<keyword evidence="2" id="KW-1185">Reference proteome</keyword>
<gene>
    <name evidence="1" type="ORF">DdX_11139</name>
</gene>
<name>A0AAD4N1E4_9BILA</name>
<dbReference type="AlphaFoldDB" id="A0AAD4N1E4"/>